<dbReference type="FunCoup" id="I3TDZ7">
    <property type="interactions" value="33"/>
</dbReference>
<organism evidence="4 5">
    <name type="scientific">Thermogladius calderae (strain DSM 22663 / VKM B-2946 / 1633)</name>
    <dbReference type="NCBI Taxonomy" id="1184251"/>
    <lineage>
        <taxon>Archaea</taxon>
        <taxon>Thermoproteota</taxon>
        <taxon>Thermoprotei</taxon>
        <taxon>Desulfurococcales</taxon>
        <taxon>Desulfurococcaceae</taxon>
        <taxon>Thermogladius</taxon>
    </lineage>
</organism>
<dbReference type="STRING" id="1184251.TCELL_0560"/>
<dbReference type="HOGENOM" id="CLU_005281_4_1_2"/>
<dbReference type="Pfam" id="PF01142">
    <property type="entry name" value="TruD"/>
    <property type="match status" value="1"/>
</dbReference>
<dbReference type="GO" id="GO:0001522">
    <property type="term" value="P:pseudouridine synthesis"/>
    <property type="evidence" value="ECO:0007669"/>
    <property type="project" value="InterPro"/>
</dbReference>
<dbReference type="InterPro" id="IPR011760">
    <property type="entry name" value="PsdUridine_synth_TruD_insert"/>
</dbReference>
<keyword evidence="5" id="KW-1185">Reference proteome</keyword>
<keyword evidence="2" id="KW-0413">Isomerase</keyword>
<name>I3TDZ7_THEC1</name>
<dbReference type="GO" id="GO:0003723">
    <property type="term" value="F:RNA binding"/>
    <property type="evidence" value="ECO:0007669"/>
    <property type="project" value="InterPro"/>
</dbReference>
<evidence type="ECO:0000256" key="2">
    <source>
        <dbReference type="ARBA" id="ARBA00023235"/>
    </source>
</evidence>
<dbReference type="Proteomes" id="UP000005270">
    <property type="component" value="Chromosome"/>
</dbReference>
<dbReference type="InterPro" id="IPR020103">
    <property type="entry name" value="PsdUridine_synth_cat_dom_sf"/>
</dbReference>
<reference evidence="4 5" key="1">
    <citation type="journal article" date="2012" name="J. Bacteriol.">
        <title>Complete genome sequence of the hyperthermophilic cellulolytic Crenarchaeon 'Thermogladius cellulolyticus' 1633.</title>
        <authorList>
            <person name="Mardanov A.V."/>
            <person name="Kochetkova T.V."/>
            <person name="Beletsky A.V."/>
            <person name="Bonch-Osmolovskaya E.A."/>
            <person name="Ravin N.V."/>
            <person name="Skryabin K.G."/>
        </authorList>
    </citation>
    <scope>NUCLEOTIDE SEQUENCE [LARGE SCALE GENOMIC DNA]</scope>
    <source>
        <strain evidence="5">DSM 22663 / VKM B-2946 / 1633</strain>
    </source>
</reference>
<dbReference type="AlphaFoldDB" id="I3TDZ7"/>
<evidence type="ECO:0000256" key="1">
    <source>
        <dbReference type="ARBA" id="ARBA00007953"/>
    </source>
</evidence>
<gene>
    <name evidence="4" type="ordered locus">TCELL_0560</name>
</gene>
<dbReference type="KEGG" id="thg:TCELL_0560"/>
<dbReference type="SUPFAM" id="SSF55120">
    <property type="entry name" value="Pseudouridine synthase"/>
    <property type="match status" value="1"/>
</dbReference>
<dbReference type="GO" id="GO:0009982">
    <property type="term" value="F:pseudouridine synthase activity"/>
    <property type="evidence" value="ECO:0007669"/>
    <property type="project" value="InterPro"/>
</dbReference>
<dbReference type="PANTHER" id="PTHR13326">
    <property type="entry name" value="TRNA PSEUDOURIDINE SYNTHASE D"/>
    <property type="match status" value="1"/>
</dbReference>
<dbReference type="Gene3D" id="1.10.1510.30">
    <property type="match status" value="1"/>
</dbReference>
<dbReference type="EMBL" id="CP003531">
    <property type="protein sequence ID" value="AFK50985.1"/>
    <property type="molecule type" value="Genomic_DNA"/>
</dbReference>
<dbReference type="GeneID" id="13012864"/>
<dbReference type="Gene3D" id="3.30.2350.20">
    <property type="entry name" value="TruD, catalytic domain"/>
    <property type="match status" value="2"/>
</dbReference>
<dbReference type="Gene3D" id="3.30.70.3160">
    <property type="match status" value="1"/>
</dbReference>
<comment type="similarity">
    <text evidence="1">Belongs to the pseudouridine synthase TruD family.</text>
</comment>
<accession>I3TDZ7</accession>
<evidence type="ECO:0000259" key="3">
    <source>
        <dbReference type="PROSITE" id="PS50984"/>
    </source>
</evidence>
<dbReference type="PANTHER" id="PTHR13326:SF21">
    <property type="entry name" value="PSEUDOURIDYLATE SYNTHASE PUS7L"/>
    <property type="match status" value="1"/>
</dbReference>
<protein>
    <submittedName>
        <fullName evidence="4">tRNA pseudouridine synthase D</fullName>
    </submittedName>
</protein>
<dbReference type="InParanoid" id="I3TDZ7"/>
<dbReference type="eggNOG" id="arCOG04252">
    <property type="taxonomic scope" value="Archaea"/>
</dbReference>
<feature type="domain" description="TRUD" evidence="3">
    <location>
        <begin position="164"/>
        <end position="361"/>
    </location>
</feature>
<dbReference type="InterPro" id="IPR001656">
    <property type="entry name" value="PsdUridine_synth_TruD"/>
</dbReference>
<proteinExistence type="inferred from homology"/>
<dbReference type="PROSITE" id="PS50984">
    <property type="entry name" value="TRUD"/>
    <property type="match status" value="1"/>
</dbReference>
<evidence type="ECO:0000313" key="5">
    <source>
        <dbReference type="Proteomes" id="UP000005270"/>
    </source>
</evidence>
<sequence length="361" mass="41339">MIKRYVNILDFVLDIAYLVTEKGLHAEYCQTPSSFHVQEVLDRGVLTERGEYAVLEVRKRGLDTYEALRIMSKEADIPLQNFLVLGLKDKDSTSVQYVFVKRSLLPENFSLERGGVEARVVGFSRGKPGKSALLGNRFKIRFETSHESDHQLAKEIMRLVVEHGLPNYYGYQRFGVKRPVTHLLGKAVLEADSAFFAKMLLSDTTPLESEKSVLSRTLMKFDNSLLYEKMCYEMPPLEDCGLALNKKLRNLYVDAYVSYLFNRLLTRLIDSNKGSLPDTKIPTLGCDRTAYQQLLSEEKLEPRNWGLVKCWYRDSVIRPADPSVGREGNTLEISFTLPRAGYATIVIRELFKENFLVQQIR</sequence>
<dbReference type="OrthoDB" id="1798at2157"/>
<dbReference type="RefSeq" id="WP_014737235.1">
    <property type="nucleotide sequence ID" value="NC_017954.1"/>
</dbReference>
<dbReference type="InterPro" id="IPR042214">
    <property type="entry name" value="TruD_catalytic"/>
</dbReference>
<evidence type="ECO:0000313" key="4">
    <source>
        <dbReference type="EMBL" id="AFK50985.1"/>
    </source>
</evidence>